<dbReference type="GO" id="GO:0015937">
    <property type="term" value="P:coenzyme A biosynthetic process"/>
    <property type="evidence" value="ECO:0007669"/>
    <property type="project" value="UniProtKB-UniRule"/>
</dbReference>
<keyword evidence="11" id="KW-1185">Reference proteome</keyword>
<evidence type="ECO:0000313" key="11">
    <source>
        <dbReference type="Proteomes" id="UP000183685"/>
    </source>
</evidence>
<dbReference type="CDD" id="cd02022">
    <property type="entry name" value="DPCK"/>
    <property type="match status" value="1"/>
</dbReference>
<dbReference type="NCBIfam" id="TIGR00152">
    <property type="entry name" value="dephospho-CoA kinase"/>
    <property type="match status" value="1"/>
</dbReference>
<evidence type="ECO:0000256" key="4">
    <source>
        <dbReference type="ARBA" id="ARBA00022741"/>
    </source>
</evidence>
<gene>
    <name evidence="8" type="primary">coaE</name>
    <name evidence="10" type="ORF">SAMN04488071_0273</name>
</gene>
<evidence type="ECO:0000256" key="5">
    <source>
        <dbReference type="ARBA" id="ARBA00022777"/>
    </source>
</evidence>
<name>A0A1G6TL02_9PROT</name>
<evidence type="ECO:0000256" key="1">
    <source>
        <dbReference type="ARBA" id="ARBA00009018"/>
    </source>
</evidence>
<dbReference type="Pfam" id="PF01121">
    <property type="entry name" value="CoaE"/>
    <property type="match status" value="1"/>
</dbReference>
<reference evidence="10 11" key="1">
    <citation type="submission" date="2016-10" db="EMBL/GenBank/DDBJ databases">
        <authorList>
            <person name="de Groot N.N."/>
        </authorList>
    </citation>
    <scope>NUCLEOTIDE SEQUENCE [LARGE SCALE GENOMIC DNA]</scope>
    <source>
        <strain evidence="10 11">CGMCC 1.9109</strain>
    </source>
</reference>
<dbReference type="STRING" id="637679.GCA_001550055_00616"/>
<evidence type="ECO:0000256" key="7">
    <source>
        <dbReference type="ARBA" id="ARBA00022993"/>
    </source>
</evidence>
<evidence type="ECO:0000256" key="6">
    <source>
        <dbReference type="ARBA" id="ARBA00022840"/>
    </source>
</evidence>
<keyword evidence="2 8" id="KW-0963">Cytoplasm</keyword>
<sequence>MSNNPMIIGLTGSIGMGKSETAKMFARLGVPVFDADATVRQLQAPGGRALGPIEEAFPGVVKDGALDRDALGKIVFADPDAKKKLEAIMHPMVAEERIDFFNKAEDEGAKMVVFDIPLLFETGGEKACDKVVVVSAPPEIQRERVLARDGMTEEKFNQILKAQVPDDDKRARADYVVESNFGLDHAFRQVEAIVKELGEAT</sequence>
<organism evidence="10 11">
    <name type="scientific">Kordiimonas lacus</name>
    <dbReference type="NCBI Taxonomy" id="637679"/>
    <lineage>
        <taxon>Bacteria</taxon>
        <taxon>Pseudomonadati</taxon>
        <taxon>Pseudomonadota</taxon>
        <taxon>Alphaproteobacteria</taxon>
        <taxon>Kordiimonadales</taxon>
        <taxon>Kordiimonadaceae</taxon>
        <taxon>Kordiimonas</taxon>
    </lineage>
</organism>
<proteinExistence type="inferred from homology"/>
<dbReference type="InterPro" id="IPR027417">
    <property type="entry name" value="P-loop_NTPase"/>
</dbReference>
<protein>
    <recommendedName>
        <fullName evidence="8 9">Dephospho-CoA kinase</fullName>
        <ecNumber evidence="8 9">2.7.1.24</ecNumber>
    </recommendedName>
    <alternativeName>
        <fullName evidence="8">Dephosphocoenzyme A kinase</fullName>
    </alternativeName>
</protein>
<dbReference type="PANTHER" id="PTHR10695:SF46">
    <property type="entry name" value="BIFUNCTIONAL COENZYME A SYNTHASE-RELATED"/>
    <property type="match status" value="1"/>
</dbReference>
<dbReference type="GO" id="GO:0005737">
    <property type="term" value="C:cytoplasm"/>
    <property type="evidence" value="ECO:0007669"/>
    <property type="project" value="UniProtKB-SubCell"/>
</dbReference>
<comment type="catalytic activity">
    <reaction evidence="8">
        <text>3'-dephospho-CoA + ATP = ADP + CoA + H(+)</text>
        <dbReference type="Rhea" id="RHEA:18245"/>
        <dbReference type="ChEBI" id="CHEBI:15378"/>
        <dbReference type="ChEBI" id="CHEBI:30616"/>
        <dbReference type="ChEBI" id="CHEBI:57287"/>
        <dbReference type="ChEBI" id="CHEBI:57328"/>
        <dbReference type="ChEBI" id="CHEBI:456216"/>
        <dbReference type="EC" id="2.7.1.24"/>
    </reaction>
</comment>
<keyword evidence="3 8" id="KW-0808">Transferase</keyword>
<keyword evidence="5 8" id="KW-0418">Kinase</keyword>
<dbReference type="Proteomes" id="UP000183685">
    <property type="component" value="Unassembled WGS sequence"/>
</dbReference>
<comment type="similarity">
    <text evidence="1 8">Belongs to the CoaE family.</text>
</comment>
<dbReference type="GO" id="GO:0005524">
    <property type="term" value="F:ATP binding"/>
    <property type="evidence" value="ECO:0007669"/>
    <property type="project" value="UniProtKB-UniRule"/>
</dbReference>
<accession>A0A1G6TL02</accession>
<dbReference type="RefSeq" id="WP_241493445.1">
    <property type="nucleotide sequence ID" value="NZ_FNAK01000001.1"/>
</dbReference>
<dbReference type="UniPathway" id="UPA00241">
    <property type="reaction ID" value="UER00356"/>
</dbReference>
<dbReference type="EMBL" id="FNAK01000001">
    <property type="protein sequence ID" value="SDD29731.1"/>
    <property type="molecule type" value="Genomic_DNA"/>
</dbReference>
<dbReference type="InterPro" id="IPR001977">
    <property type="entry name" value="Depp_CoAkinase"/>
</dbReference>
<dbReference type="Gene3D" id="3.40.50.300">
    <property type="entry name" value="P-loop containing nucleotide triphosphate hydrolases"/>
    <property type="match status" value="1"/>
</dbReference>
<keyword evidence="7 8" id="KW-0173">Coenzyme A biosynthesis</keyword>
<dbReference type="GO" id="GO:0004140">
    <property type="term" value="F:dephospho-CoA kinase activity"/>
    <property type="evidence" value="ECO:0007669"/>
    <property type="project" value="UniProtKB-UniRule"/>
</dbReference>
<evidence type="ECO:0000256" key="8">
    <source>
        <dbReference type="HAMAP-Rule" id="MF_00376"/>
    </source>
</evidence>
<evidence type="ECO:0000313" key="10">
    <source>
        <dbReference type="EMBL" id="SDD29731.1"/>
    </source>
</evidence>
<dbReference type="SUPFAM" id="SSF52540">
    <property type="entry name" value="P-loop containing nucleoside triphosphate hydrolases"/>
    <property type="match status" value="1"/>
</dbReference>
<comment type="pathway">
    <text evidence="8">Cofactor biosynthesis; coenzyme A biosynthesis; CoA from (R)-pantothenate: step 5/5.</text>
</comment>
<dbReference type="PANTHER" id="PTHR10695">
    <property type="entry name" value="DEPHOSPHO-COA KINASE-RELATED"/>
    <property type="match status" value="1"/>
</dbReference>
<evidence type="ECO:0000256" key="9">
    <source>
        <dbReference type="NCBIfam" id="TIGR00152"/>
    </source>
</evidence>
<keyword evidence="4 8" id="KW-0547">Nucleotide-binding</keyword>
<dbReference type="PROSITE" id="PS51219">
    <property type="entry name" value="DPCK"/>
    <property type="match status" value="1"/>
</dbReference>
<feature type="binding site" evidence="8">
    <location>
        <begin position="15"/>
        <end position="20"/>
    </location>
    <ligand>
        <name>ATP</name>
        <dbReference type="ChEBI" id="CHEBI:30616"/>
    </ligand>
</feature>
<evidence type="ECO:0000256" key="3">
    <source>
        <dbReference type="ARBA" id="ARBA00022679"/>
    </source>
</evidence>
<dbReference type="HAMAP" id="MF_00376">
    <property type="entry name" value="Dephospho_CoA_kinase"/>
    <property type="match status" value="1"/>
</dbReference>
<evidence type="ECO:0000256" key="2">
    <source>
        <dbReference type="ARBA" id="ARBA00022490"/>
    </source>
</evidence>
<comment type="subcellular location">
    <subcellularLocation>
        <location evidence="8">Cytoplasm</location>
    </subcellularLocation>
</comment>
<comment type="function">
    <text evidence="8">Catalyzes the phosphorylation of the 3'-hydroxyl group of dephosphocoenzyme A to form coenzyme A.</text>
</comment>
<dbReference type="AlphaFoldDB" id="A0A1G6TL02"/>
<keyword evidence="6 8" id="KW-0067">ATP-binding</keyword>
<dbReference type="FunFam" id="3.40.50.300:FF:000991">
    <property type="entry name" value="Dephospho-CoA kinase"/>
    <property type="match status" value="1"/>
</dbReference>
<dbReference type="EC" id="2.7.1.24" evidence="8 9"/>